<evidence type="ECO:0000256" key="8">
    <source>
        <dbReference type="ARBA" id="ARBA00022842"/>
    </source>
</evidence>
<sequence>MTTSTFWSSAAASRPNCIRTTTTFESMWFSAAARMYARARRSARSATSMPWAPPSHQPWGHSSNRDGNKNEFRHMSTLGTYASLTHMARNGSSRSMFMSRVVSDVAVSAAGPAAGAPASTRADFPGVKLESLPWDHTFVRELPADLETRNMVRQVEGALFSLVSPTPPAGVPYLISYSSQVAQLVGLDPTECERPEFPLLMSGAAPLPGSRSYAASYGGHQFGVWAGQLGDGRAITLGEVVNPVSGQRWELQLKGAGKTPYSRRADGRAVLRSSLREYVCSEAMAALGVPTTRALSLVGTGEPVLRDMFYNGNARWEPGAVVCRVAPSFVRFGSFQLPVTRGAGEVGLVKLAADWLMKYHYPELAASPQPYLALLREVIHRTGRLVADWQALGFVHGVLNTDNMSILGLTIDYGPFGFLDKFDPDWTPNLTDASGRRYSYRNQPEAVQFNLIMLGNALLAADLVTREGAEEALGEYSKVLSNLYNARMAAKLGLHEYDMALSHELMRLMYDDDADFTNTFRALCSVSSLDEEGEQQQQQPGSSGSESRPGSGSPGLPAALSASLNGGQPLRPERVAAWRQWLQAYRASLRADGVPDAQRQAAQRAVCPKFIPRQHLLQWAIEAAEKGDYSELEALMEVLERPYDEQPDAPAKYSSLPPEEMVRPGICMLSCSS</sequence>
<dbReference type="NCBIfam" id="NF000658">
    <property type="entry name" value="PRK00029.1"/>
    <property type="match status" value="1"/>
</dbReference>
<dbReference type="Proteomes" id="UP000747110">
    <property type="component" value="Unassembled WGS sequence"/>
</dbReference>
<organism evidence="11 12">
    <name type="scientific">Volvox reticuliferus</name>
    <dbReference type="NCBI Taxonomy" id="1737510"/>
    <lineage>
        <taxon>Eukaryota</taxon>
        <taxon>Viridiplantae</taxon>
        <taxon>Chlorophyta</taxon>
        <taxon>core chlorophytes</taxon>
        <taxon>Chlorophyceae</taxon>
        <taxon>CS clade</taxon>
        <taxon>Chlamydomonadales</taxon>
        <taxon>Volvocaceae</taxon>
        <taxon>Volvox</taxon>
    </lineage>
</organism>
<dbReference type="EMBL" id="BNCP01000006">
    <property type="protein sequence ID" value="GIL74666.1"/>
    <property type="molecule type" value="Genomic_DNA"/>
</dbReference>
<dbReference type="HAMAP" id="MF_00692">
    <property type="entry name" value="SelO"/>
    <property type="match status" value="1"/>
</dbReference>
<evidence type="ECO:0000256" key="3">
    <source>
        <dbReference type="ARBA" id="ARBA00022679"/>
    </source>
</evidence>
<feature type="region of interest" description="Disordered" evidence="10">
    <location>
        <begin position="45"/>
        <end position="71"/>
    </location>
</feature>
<keyword evidence="6" id="KW-0547">Nucleotide-binding</keyword>
<evidence type="ECO:0000256" key="2">
    <source>
        <dbReference type="ARBA" id="ARBA00009747"/>
    </source>
</evidence>
<proteinExistence type="inferred from homology"/>
<evidence type="ECO:0000256" key="9">
    <source>
        <dbReference type="ARBA" id="ARBA00031547"/>
    </source>
</evidence>
<evidence type="ECO:0000256" key="10">
    <source>
        <dbReference type="SAM" id="MobiDB-lite"/>
    </source>
</evidence>
<keyword evidence="5" id="KW-0479">Metal-binding</keyword>
<keyword evidence="4" id="KW-0548">Nucleotidyltransferase</keyword>
<keyword evidence="8" id="KW-0460">Magnesium</keyword>
<dbReference type="AlphaFoldDB" id="A0A8J4D7G6"/>
<evidence type="ECO:0000256" key="4">
    <source>
        <dbReference type="ARBA" id="ARBA00022695"/>
    </source>
</evidence>
<comment type="similarity">
    <text evidence="2">Belongs to the SELO family.</text>
</comment>
<protein>
    <recommendedName>
        <fullName evidence="9">Selenoprotein O</fullName>
    </recommendedName>
</protein>
<dbReference type="PANTHER" id="PTHR32057">
    <property type="entry name" value="PROTEIN ADENYLYLTRANSFERASE SELO, MITOCHONDRIAL"/>
    <property type="match status" value="1"/>
</dbReference>
<accession>A0A8J4D7G6</accession>
<feature type="region of interest" description="Disordered" evidence="10">
    <location>
        <begin position="528"/>
        <end position="565"/>
    </location>
</feature>
<keyword evidence="3" id="KW-0808">Transferase</keyword>
<dbReference type="PANTHER" id="PTHR32057:SF14">
    <property type="entry name" value="PROTEIN ADENYLYLTRANSFERASE SELO, MITOCHONDRIAL"/>
    <property type="match status" value="1"/>
</dbReference>
<gene>
    <name evidence="11" type="ORF">Vretifemale_4594</name>
</gene>
<dbReference type="GO" id="GO:0005524">
    <property type="term" value="F:ATP binding"/>
    <property type="evidence" value="ECO:0007669"/>
    <property type="project" value="UniProtKB-KW"/>
</dbReference>
<evidence type="ECO:0000313" key="12">
    <source>
        <dbReference type="Proteomes" id="UP000747110"/>
    </source>
</evidence>
<reference evidence="11" key="1">
    <citation type="journal article" date="2021" name="Proc. Natl. Acad. Sci. U.S.A.">
        <title>Three genomes in the algal genus Volvox reveal the fate of a haploid sex-determining region after a transition to homothallism.</title>
        <authorList>
            <person name="Yamamoto K."/>
            <person name="Hamaji T."/>
            <person name="Kawai-Toyooka H."/>
            <person name="Matsuzaki R."/>
            <person name="Takahashi F."/>
            <person name="Nishimura Y."/>
            <person name="Kawachi M."/>
            <person name="Noguchi H."/>
            <person name="Minakuchi Y."/>
            <person name="Umen J.G."/>
            <person name="Toyoda A."/>
            <person name="Nozaki H."/>
        </authorList>
    </citation>
    <scope>NUCLEOTIDE SEQUENCE</scope>
    <source>
        <strain evidence="11">NIES-3786</strain>
    </source>
</reference>
<comment type="cofactor">
    <cofactor evidence="1">
        <name>Mg(2+)</name>
        <dbReference type="ChEBI" id="CHEBI:18420"/>
    </cofactor>
</comment>
<dbReference type="GO" id="GO:0009534">
    <property type="term" value="C:chloroplast thylakoid"/>
    <property type="evidence" value="ECO:0007669"/>
    <property type="project" value="TreeGrafter"/>
</dbReference>
<feature type="compositionally biased region" description="Low complexity" evidence="10">
    <location>
        <begin position="535"/>
        <end position="565"/>
    </location>
</feature>
<dbReference type="GO" id="GO:0046872">
    <property type="term" value="F:metal ion binding"/>
    <property type="evidence" value="ECO:0007669"/>
    <property type="project" value="UniProtKB-KW"/>
</dbReference>
<evidence type="ECO:0000256" key="1">
    <source>
        <dbReference type="ARBA" id="ARBA00001946"/>
    </source>
</evidence>
<dbReference type="OrthoDB" id="10254721at2759"/>
<keyword evidence="7" id="KW-0067">ATP-binding</keyword>
<evidence type="ECO:0000256" key="7">
    <source>
        <dbReference type="ARBA" id="ARBA00022840"/>
    </source>
</evidence>
<evidence type="ECO:0000256" key="5">
    <source>
        <dbReference type="ARBA" id="ARBA00022723"/>
    </source>
</evidence>
<dbReference type="GO" id="GO:0070733">
    <property type="term" value="F:AMPylase activity"/>
    <property type="evidence" value="ECO:0007669"/>
    <property type="project" value="TreeGrafter"/>
</dbReference>
<name>A0A8J4D7G6_9CHLO</name>
<comment type="caution">
    <text evidence="11">The sequence shown here is derived from an EMBL/GenBank/DDBJ whole genome shotgun (WGS) entry which is preliminary data.</text>
</comment>
<evidence type="ECO:0000256" key="6">
    <source>
        <dbReference type="ARBA" id="ARBA00022741"/>
    </source>
</evidence>
<evidence type="ECO:0000313" key="11">
    <source>
        <dbReference type="EMBL" id="GIL74666.1"/>
    </source>
</evidence>
<dbReference type="Pfam" id="PF02696">
    <property type="entry name" value="SelO"/>
    <property type="match status" value="1"/>
</dbReference>
<dbReference type="InterPro" id="IPR003846">
    <property type="entry name" value="SelO"/>
</dbReference>
<keyword evidence="12" id="KW-1185">Reference proteome</keyword>